<accession>A0A0D9AU74</accession>
<gene>
    <name evidence="2" type="ORF">UF78_02705</name>
</gene>
<dbReference type="PATRIC" id="fig|316.101.peg.3545"/>
<evidence type="ECO:0000313" key="2">
    <source>
        <dbReference type="EMBL" id="KJH84229.1"/>
    </source>
</evidence>
<dbReference type="GO" id="GO:0003677">
    <property type="term" value="F:DNA binding"/>
    <property type="evidence" value="ECO:0007669"/>
    <property type="project" value="InterPro"/>
</dbReference>
<comment type="caution">
    <text evidence="2">The sequence shown here is derived from an EMBL/GenBank/DDBJ whole genome shotgun (WGS) entry which is preliminary data.</text>
</comment>
<proteinExistence type="predicted"/>
<name>A0A0D9AU74_STUST</name>
<reference evidence="2 3" key="1">
    <citation type="submission" date="2015-02" db="EMBL/GenBank/DDBJ databases">
        <title>Draft genome sequence of Pseudomonas stutzeri NT0128 isolated from wheat (Triticum turgidum) rhizosphere.</title>
        <authorList>
            <person name="Tovi N."/>
            <person name="Frenk S."/>
            <person name="Hadar Y."/>
            <person name="Minz D."/>
        </authorList>
    </citation>
    <scope>NUCLEOTIDE SEQUENCE [LARGE SCALE GENOMIC DNA]</scope>
    <source>
        <strain evidence="2 3">NT0128</strain>
    </source>
</reference>
<dbReference type="InterPro" id="IPR010982">
    <property type="entry name" value="Lambda_DNA-bd_dom_sf"/>
</dbReference>
<dbReference type="EMBL" id="JYHV01000007">
    <property type="protein sequence ID" value="KJH84229.1"/>
    <property type="molecule type" value="Genomic_DNA"/>
</dbReference>
<organism evidence="2 3">
    <name type="scientific">Stutzerimonas stutzeri</name>
    <name type="common">Pseudomonas stutzeri</name>
    <dbReference type="NCBI Taxonomy" id="316"/>
    <lineage>
        <taxon>Bacteria</taxon>
        <taxon>Pseudomonadati</taxon>
        <taxon>Pseudomonadota</taxon>
        <taxon>Gammaproteobacteria</taxon>
        <taxon>Pseudomonadales</taxon>
        <taxon>Pseudomonadaceae</taxon>
        <taxon>Stutzerimonas</taxon>
    </lineage>
</organism>
<evidence type="ECO:0000313" key="3">
    <source>
        <dbReference type="Proteomes" id="UP000032487"/>
    </source>
</evidence>
<dbReference type="RefSeq" id="WP_045160525.1">
    <property type="nucleotide sequence ID" value="NZ_JYHV01000007.1"/>
</dbReference>
<dbReference type="Proteomes" id="UP000032487">
    <property type="component" value="Unassembled WGS sequence"/>
</dbReference>
<protein>
    <submittedName>
        <fullName evidence="2">Uncharacterized protein</fullName>
    </submittedName>
</protein>
<evidence type="ECO:0000256" key="1">
    <source>
        <dbReference type="SAM" id="MobiDB-lite"/>
    </source>
</evidence>
<dbReference type="OrthoDB" id="6447592at2"/>
<sequence>MSSTIEDRVILILKEQMSPADLESLKGHEGPFSALLSLWSQPPYAGRGFWEKLSQLTGIPSARWRSAFSRKQKPTSAMIESIAHLWPKYAFWLVTGVTDAANGHVAPLTALTFPEFLHAEQPGADAYFSKAIALAKRLYEEGEVDLESDEARLAAVERTLPLAHWVGSDLVDVAYRLATSDEYQELVRAWEDREESRAEHLGRVLGTDRPWERQLEEGKSLGLKLTPIPGQDPRVTHQSSWDLFYKPDSEDA</sequence>
<feature type="region of interest" description="Disordered" evidence="1">
    <location>
        <begin position="222"/>
        <end position="252"/>
    </location>
</feature>
<dbReference type="Gene3D" id="1.10.260.40">
    <property type="entry name" value="lambda repressor-like DNA-binding domains"/>
    <property type="match status" value="1"/>
</dbReference>
<dbReference type="AlphaFoldDB" id="A0A0D9AU74"/>